<dbReference type="Pfam" id="PF23598">
    <property type="entry name" value="LRR_14"/>
    <property type="match status" value="1"/>
</dbReference>
<dbReference type="SUPFAM" id="SSF52540">
    <property type="entry name" value="P-loop containing nucleoside triphosphate hydrolases"/>
    <property type="match status" value="1"/>
</dbReference>
<evidence type="ECO:0000256" key="2">
    <source>
        <dbReference type="ARBA" id="ARBA00022821"/>
    </source>
</evidence>
<evidence type="ECO:0000259" key="3">
    <source>
        <dbReference type="Pfam" id="PF00931"/>
    </source>
</evidence>
<proteinExistence type="predicted"/>
<dbReference type="Pfam" id="PF00931">
    <property type="entry name" value="NB-ARC"/>
    <property type="match status" value="1"/>
</dbReference>
<dbReference type="Gene3D" id="3.40.50.300">
    <property type="entry name" value="P-loop containing nucleotide triphosphate hydrolases"/>
    <property type="match status" value="1"/>
</dbReference>
<dbReference type="KEGG" id="peu:105117791"/>
<feature type="domain" description="Disease resistance R13L4/SHOC-2-like LRR" evidence="5">
    <location>
        <begin position="188"/>
        <end position="380"/>
    </location>
</feature>
<evidence type="ECO:0000313" key="7">
    <source>
        <dbReference type="RefSeq" id="XP_011013851.1"/>
    </source>
</evidence>
<evidence type="ECO:0000313" key="6">
    <source>
        <dbReference type="Proteomes" id="UP000694918"/>
    </source>
</evidence>
<dbReference type="Gene3D" id="3.80.10.10">
    <property type="entry name" value="Ribonuclease Inhibitor"/>
    <property type="match status" value="2"/>
</dbReference>
<reference evidence="7" key="1">
    <citation type="submission" date="2025-08" db="UniProtKB">
        <authorList>
            <consortium name="RefSeq"/>
        </authorList>
    </citation>
    <scope>IDENTIFICATION</scope>
</reference>
<name>A0AAJ6TN93_POPEU</name>
<evidence type="ECO:0000259" key="4">
    <source>
        <dbReference type="Pfam" id="PF23559"/>
    </source>
</evidence>
<accession>A0AAJ6TN93</accession>
<keyword evidence="1" id="KW-0677">Repeat</keyword>
<feature type="domain" description="Disease resistance protein winged helix" evidence="4">
    <location>
        <begin position="79"/>
        <end position="132"/>
    </location>
</feature>
<dbReference type="RefSeq" id="XP_011013851.1">
    <property type="nucleotide sequence ID" value="XM_011015549.1"/>
</dbReference>
<dbReference type="Pfam" id="PF23559">
    <property type="entry name" value="WHD_DRP"/>
    <property type="match status" value="1"/>
</dbReference>
<gene>
    <name evidence="7" type="primary">LOC105117791</name>
</gene>
<dbReference type="InterPro" id="IPR032675">
    <property type="entry name" value="LRR_dom_sf"/>
</dbReference>
<dbReference type="GeneID" id="105117791"/>
<feature type="domain" description="NB-ARC" evidence="3">
    <location>
        <begin position="3"/>
        <end position="73"/>
    </location>
</feature>
<keyword evidence="2" id="KW-0611">Plant defense</keyword>
<keyword evidence="6" id="KW-1185">Reference proteome</keyword>
<dbReference type="GO" id="GO:0043531">
    <property type="term" value="F:ADP binding"/>
    <property type="evidence" value="ECO:0007669"/>
    <property type="project" value="InterPro"/>
</dbReference>
<dbReference type="PANTHER" id="PTHR36766:SF70">
    <property type="entry name" value="DISEASE RESISTANCE PROTEIN RGA4"/>
    <property type="match status" value="1"/>
</dbReference>
<evidence type="ECO:0000256" key="1">
    <source>
        <dbReference type="ARBA" id="ARBA00022737"/>
    </source>
</evidence>
<dbReference type="InterPro" id="IPR027417">
    <property type="entry name" value="P-loop_NTPase"/>
</dbReference>
<organism evidence="6 7">
    <name type="scientific">Populus euphratica</name>
    <name type="common">Euphrates poplar</name>
    <dbReference type="NCBI Taxonomy" id="75702"/>
    <lineage>
        <taxon>Eukaryota</taxon>
        <taxon>Viridiplantae</taxon>
        <taxon>Streptophyta</taxon>
        <taxon>Embryophyta</taxon>
        <taxon>Tracheophyta</taxon>
        <taxon>Spermatophyta</taxon>
        <taxon>Magnoliopsida</taxon>
        <taxon>eudicotyledons</taxon>
        <taxon>Gunneridae</taxon>
        <taxon>Pentapetalae</taxon>
        <taxon>rosids</taxon>
        <taxon>fabids</taxon>
        <taxon>Malpighiales</taxon>
        <taxon>Salicaceae</taxon>
        <taxon>Saliceae</taxon>
        <taxon>Populus</taxon>
    </lineage>
</organism>
<dbReference type="InterPro" id="IPR002182">
    <property type="entry name" value="NB-ARC"/>
</dbReference>
<dbReference type="GO" id="GO:0006952">
    <property type="term" value="P:defense response"/>
    <property type="evidence" value="ECO:0007669"/>
    <property type="project" value="UniProtKB-KW"/>
</dbReference>
<dbReference type="PANTHER" id="PTHR36766">
    <property type="entry name" value="PLANT BROAD-SPECTRUM MILDEW RESISTANCE PROTEIN RPW8"/>
    <property type="match status" value="1"/>
</dbReference>
<dbReference type="AlphaFoldDB" id="A0AAJ6TN93"/>
<sequence length="743" mass="86106">MTNLERQLQDKKFLLVLDDVWNEEHGKWERSRDRLLKVVGINHGNAVVVTTRLPLVASIMENPPVFRHELKQLCQMMNDDFEIGKEKLIQLWMAEGFLGPSHGEMEDIGARNLNDLLAPSFFQDFQTDELGNLVTKSETVIWEAGSSIDGTFRARHLNLLSYDRDEPAFLKDGARKSRTLFSRFFSKSWEFRGLRSLTLNVAYMTELPDSICRLKHLRYLDVSQTNIKAFPKSITKLYHLQTLRFRRCWLLEKLPNKMEYLVTLRHIDLSHTPADVGCLAGLRTLPFFEVGQDKGHNIKELGCLKELGGELRIVNQEHVRDKKEAKGACLFGKAKSNTLLLIWSSERRSSSSSINYRDVMEGLQPHPDIRSLEIENYQATVRVSWPLSRANVKDLKVKDCREPIFFYDDDDLHGEELWPSRLQSLVISFCNYFNSVPNGLNRRLHSLIQLEISFCQNLSHIPEDFFCGLNQLKALKTGSFSEELEAFPGMNSIHHLGGSLEKLKIFGWKNLKSLPRQLQHLTSLVKLKIFYFDGEEFEEALPDWSANLSSLQELTICYCKNLKYLPSSTAMRCFSKLTRLQIWGSLLLQQNCFKGSGSEWHKIYHIPYINIMKIRTKREKASVLRSQPLAMTSDRIVRQVRVEQLMEDGLWIEVMDHFHKLRGFSNQTYRLAFRLSMRKEFQNFSSEDAYANYGIQPLDAWYRFQNISISFSPEFLTFCFISKICKLARSSIDMVDGDSVQTL</sequence>
<dbReference type="Proteomes" id="UP000694918">
    <property type="component" value="Unplaced"/>
</dbReference>
<dbReference type="SUPFAM" id="SSF52058">
    <property type="entry name" value="L domain-like"/>
    <property type="match status" value="1"/>
</dbReference>
<dbReference type="InterPro" id="IPR055414">
    <property type="entry name" value="LRR_R13L4/SHOC2-like"/>
</dbReference>
<dbReference type="InterPro" id="IPR058922">
    <property type="entry name" value="WHD_DRP"/>
</dbReference>
<evidence type="ECO:0000259" key="5">
    <source>
        <dbReference type="Pfam" id="PF23598"/>
    </source>
</evidence>
<protein>
    <submittedName>
        <fullName evidence="7">Disease resistance protein RGA3</fullName>
    </submittedName>
</protein>
<dbReference type="PRINTS" id="PR00364">
    <property type="entry name" value="DISEASERSIST"/>
</dbReference>